<feature type="compositionally biased region" description="Polar residues" evidence="3">
    <location>
        <begin position="16"/>
        <end position="31"/>
    </location>
</feature>
<dbReference type="PROSITE" id="PS50893">
    <property type="entry name" value="ABC_TRANSPORTER_2"/>
    <property type="match status" value="1"/>
</dbReference>
<dbReference type="AlphaFoldDB" id="A0A895YBK6"/>
<evidence type="ECO:0000256" key="1">
    <source>
        <dbReference type="ARBA" id="ARBA00022741"/>
    </source>
</evidence>
<proteinExistence type="predicted"/>
<dbReference type="InterPro" id="IPR027417">
    <property type="entry name" value="P-loop_NTPase"/>
</dbReference>
<dbReference type="InterPro" id="IPR003593">
    <property type="entry name" value="AAA+_ATPase"/>
</dbReference>
<evidence type="ECO:0000313" key="6">
    <source>
        <dbReference type="Proteomes" id="UP000662857"/>
    </source>
</evidence>
<gene>
    <name evidence="5" type="ORF">JQS43_13480</name>
</gene>
<organism evidence="5 6">
    <name type="scientific">Natronosporangium hydrolyticum</name>
    <dbReference type="NCBI Taxonomy" id="2811111"/>
    <lineage>
        <taxon>Bacteria</taxon>
        <taxon>Bacillati</taxon>
        <taxon>Actinomycetota</taxon>
        <taxon>Actinomycetes</taxon>
        <taxon>Micromonosporales</taxon>
        <taxon>Micromonosporaceae</taxon>
        <taxon>Natronosporangium</taxon>
    </lineage>
</organism>
<keyword evidence="1" id="KW-0547">Nucleotide-binding</keyword>
<evidence type="ECO:0000256" key="2">
    <source>
        <dbReference type="ARBA" id="ARBA00022840"/>
    </source>
</evidence>
<dbReference type="GO" id="GO:0016887">
    <property type="term" value="F:ATP hydrolysis activity"/>
    <property type="evidence" value="ECO:0007669"/>
    <property type="project" value="InterPro"/>
</dbReference>
<dbReference type="PANTHER" id="PTHR43582">
    <property type="entry name" value="LINEARMYCIN RESISTANCE ATP-BINDING PROTEIN LNRL"/>
    <property type="match status" value="1"/>
</dbReference>
<dbReference type="InterPro" id="IPR003439">
    <property type="entry name" value="ABC_transporter-like_ATP-bd"/>
</dbReference>
<dbReference type="KEGG" id="nhy:JQS43_13480"/>
<evidence type="ECO:0000313" key="5">
    <source>
        <dbReference type="EMBL" id="QSB12709.1"/>
    </source>
</evidence>
<reference evidence="5" key="1">
    <citation type="submission" date="2021-02" db="EMBL/GenBank/DDBJ databases">
        <title>Natrosporangium hydrolyticum gen. nov., sp. nov, a haloalkaliphilic actinobacterium from a soda solonchak soil.</title>
        <authorList>
            <person name="Sorokin D.Y."/>
            <person name="Khijniak T.V."/>
            <person name="Zakharycheva A.P."/>
            <person name="Boueva O.V."/>
            <person name="Ariskina E.V."/>
            <person name="Hahnke R.L."/>
            <person name="Bunk B."/>
            <person name="Sproer C."/>
            <person name="Schumann P."/>
            <person name="Evtushenko L.I."/>
            <person name="Kublanov I.V."/>
        </authorList>
    </citation>
    <scope>NUCLEOTIDE SEQUENCE</scope>
    <source>
        <strain evidence="5">DSM 106523</strain>
    </source>
</reference>
<protein>
    <submittedName>
        <fullName evidence="5">ABC transporter ATP-binding protein</fullName>
    </submittedName>
</protein>
<evidence type="ECO:0000259" key="4">
    <source>
        <dbReference type="PROSITE" id="PS50893"/>
    </source>
</evidence>
<name>A0A895YBK6_9ACTN</name>
<sequence length="369" mass="39360">MTRPDSSGGGTEPTVRRTTSQSVPGASQPTDATERTSWAGLPRVEGNPTNQGKEQVVTEPVLECKHLRKAYGQLTAVDDISFSIREGETYGLLGPNGAGKTTTISMVVGILARDGGEVTVAGQPHGVNRTATKAMIGYVPQDLALYPDLTALENLRFFGNLYGLHGGAQKRRVAEVVELVGLSDRASDRVDKFSGGMARRLHIAVGLLNQPRLLILDEPTAGVDPQSRNAILASVQQLAEEGLAVLYTTHYMEEAERLCDRVGIIDEGQLKAEGTRRELVRLVGSQDEIVLTTEGDPAAAADALGKLPEVGTLTREESRIRLMVGEAAPLLPTVLAAATGTGTTVRSVEVRQPNLEAVFLHLTGKALRD</sequence>
<feature type="region of interest" description="Disordered" evidence="3">
    <location>
        <begin position="1"/>
        <end position="56"/>
    </location>
</feature>
<dbReference type="EMBL" id="CP070499">
    <property type="protein sequence ID" value="QSB12709.1"/>
    <property type="molecule type" value="Genomic_DNA"/>
</dbReference>
<dbReference type="PANTHER" id="PTHR43582:SF2">
    <property type="entry name" value="LINEARMYCIN RESISTANCE ATP-BINDING PROTEIN LNRL"/>
    <property type="match status" value="1"/>
</dbReference>
<dbReference type="SMART" id="SM00382">
    <property type="entry name" value="AAA"/>
    <property type="match status" value="1"/>
</dbReference>
<keyword evidence="2 5" id="KW-0067">ATP-binding</keyword>
<evidence type="ECO:0000256" key="3">
    <source>
        <dbReference type="SAM" id="MobiDB-lite"/>
    </source>
</evidence>
<dbReference type="SUPFAM" id="SSF52540">
    <property type="entry name" value="P-loop containing nucleoside triphosphate hydrolases"/>
    <property type="match status" value="1"/>
</dbReference>
<dbReference type="Pfam" id="PF00005">
    <property type="entry name" value="ABC_tran"/>
    <property type="match status" value="1"/>
</dbReference>
<accession>A0A895YBK6</accession>
<feature type="domain" description="ABC transporter" evidence="4">
    <location>
        <begin position="62"/>
        <end position="292"/>
    </location>
</feature>
<dbReference type="Proteomes" id="UP000662857">
    <property type="component" value="Chromosome"/>
</dbReference>
<dbReference type="GO" id="GO:0005524">
    <property type="term" value="F:ATP binding"/>
    <property type="evidence" value="ECO:0007669"/>
    <property type="project" value="UniProtKB-KW"/>
</dbReference>
<keyword evidence="6" id="KW-1185">Reference proteome</keyword>
<dbReference type="Gene3D" id="3.40.50.300">
    <property type="entry name" value="P-loop containing nucleotide triphosphate hydrolases"/>
    <property type="match status" value="1"/>
</dbReference>